<sequence length="197" mass="22510">MMLLNVSYLIFCILWALLVTVARAATSLSEAPESVRLGRETVKFLWQKVQAGTFYKWLPSAYEHDEPAWFDFMHTKAEPIIESYYSAIFSTKRSAVKAGRKKFLALVKTQNSAYYKFGRTTVMHDHKKAVAEALVKGFADQQWLENSRRVTAVDHEVQSAFRAPNRDSPEPATNREEWGRSLSLQTQPQIKPDAPPK</sequence>
<dbReference type="eggNOG" id="ENOG502RE92">
    <property type="taxonomic scope" value="Eukaryota"/>
</dbReference>
<dbReference type="OrthoDB" id="2557860at2759"/>
<evidence type="ECO:0000313" key="4">
    <source>
        <dbReference type="Proteomes" id="UP000000561"/>
    </source>
</evidence>
<feature type="compositionally biased region" description="Basic and acidic residues" evidence="1">
    <location>
        <begin position="164"/>
        <end position="179"/>
    </location>
</feature>
<feature type="signal peptide" evidence="2">
    <location>
        <begin position="1"/>
        <end position="24"/>
    </location>
</feature>
<dbReference type="EMBL" id="CM003145">
    <property type="protein sequence ID" value="KIS69185.1"/>
    <property type="molecule type" value="Genomic_DNA"/>
</dbReference>
<dbReference type="KEGG" id="uma:UMAG_11416"/>
<dbReference type="GeneID" id="23567302"/>
<name>A0A0D1E3X3_MYCMD</name>
<dbReference type="Proteomes" id="UP000000561">
    <property type="component" value="Chromosome 6"/>
</dbReference>
<keyword evidence="2" id="KW-0732">Signal</keyword>
<dbReference type="InParanoid" id="A0A0D1E3X3"/>
<gene>
    <name evidence="3" type="ORF">UMAG_11416</name>
</gene>
<dbReference type="VEuPathDB" id="FungiDB:UMAG_11416"/>
<keyword evidence="4" id="KW-1185">Reference proteome</keyword>
<evidence type="ECO:0000256" key="2">
    <source>
        <dbReference type="SAM" id="SignalP"/>
    </source>
</evidence>
<feature type="region of interest" description="Disordered" evidence="1">
    <location>
        <begin position="158"/>
        <end position="197"/>
    </location>
</feature>
<accession>A0A0D1E3X3</accession>
<feature type="chain" id="PRO_5002229576" evidence="2">
    <location>
        <begin position="25"/>
        <end position="197"/>
    </location>
</feature>
<evidence type="ECO:0000313" key="3">
    <source>
        <dbReference type="EMBL" id="KIS69185.1"/>
    </source>
</evidence>
<evidence type="ECO:0000256" key="1">
    <source>
        <dbReference type="SAM" id="MobiDB-lite"/>
    </source>
</evidence>
<reference evidence="3 4" key="1">
    <citation type="journal article" date="2006" name="Nature">
        <title>Insights from the genome of the biotrophic fungal plant pathogen Ustilago maydis.</title>
        <authorList>
            <person name="Kamper J."/>
            <person name="Kahmann R."/>
            <person name="Bolker M."/>
            <person name="Ma L.J."/>
            <person name="Brefort T."/>
            <person name="Saville B.J."/>
            <person name="Banuett F."/>
            <person name="Kronstad J.W."/>
            <person name="Gold S.E."/>
            <person name="Muller O."/>
            <person name="Perlin M.H."/>
            <person name="Wosten H.A."/>
            <person name="de Vries R."/>
            <person name="Ruiz-Herrera J."/>
            <person name="Reynaga-Pena C.G."/>
            <person name="Snetselaar K."/>
            <person name="McCann M."/>
            <person name="Perez-Martin J."/>
            <person name="Feldbrugge M."/>
            <person name="Basse C.W."/>
            <person name="Steinberg G."/>
            <person name="Ibeas J.I."/>
            <person name="Holloman W."/>
            <person name="Guzman P."/>
            <person name="Farman M."/>
            <person name="Stajich J.E."/>
            <person name="Sentandreu R."/>
            <person name="Gonzalez-Prieto J.M."/>
            <person name="Kennell J.C."/>
            <person name="Molina L."/>
            <person name="Schirawski J."/>
            <person name="Mendoza-Mendoza A."/>
            <person name="Greilinger D."/>
            <person name="Munch K."/>
            <person name="Rossel N."/>
            <person name="Scherer M."/>
            <person name="Vranes M."/>
            <person name="Ladendorf O."/>
            <person name="Vincon V."/>
            <person name="Fuchs U."/>
            <person name="Sandrock B."/>
            <person name="Meng S."/>
            <person name="Ho E.C."/>
            <person name="Cahill M.J."/>
            <person name="Boyce K.J."/>
            <person name="Klose J."/>
            <person name="Klosterman S.J."/>
            <person name="Deelstra H.J."/>
            <person name="Ortiz-Castellanos L."/>
            <person name="Li W."/>
            <person name="Sanchez-Alonso P."/>
            <person name="Schreier P.H."/>
            <person name="Hauser-Hahn I."/>
            <person name="Vaupel M."/>
            <person name="Koopmann E."/>
            <person name="Friedrich G."/>
            <person name="Voss H."/>
            <person name="Schluter T."/>
            <person name="Margolis J."/>
            <person name="Platt D."/>
            <person name="Swimmer C."/>
            <person name="Gnirke A."/>
            <person name="Chen F."/>
            <person name="Vysotskaia V."/>
            <person name="Mannhaupt G."/>
            <person name="Guldener U."/>
            <person name="Munsterkotter M."/>
            <person name="Haase D."/>
            <person name="Oesterheld M."/>
            <person name="Mewes H.W."/>
            <person name="Mauceli E.W."/>
            <person name="DeCaprio D."/>
            <person name="Wade C.M."/>
            <person name="Butler J."/>
            <person name="Young S."/>
            <person name="Jaffe D.B."/>
            <person name="Calvo S."/>
            <person name="Nusbaum C."/>
            <person name="Galagan J."/>
            <person name="Birren B.W."/>
        </authorList>
    </citation>
    <scope>NUCLEOTIDE SEQUENCE [LARGE SCALE GENOMIC DNA]</scope>
    <source>
        <strain evidence="4">DSM 14603 / FGSC 9021 / UM521</strain>
    </source>
</reference>
<dbReference type="RefSeq" id="XP_011389220.1">
    <property type="nucleotide sequence ID" value="XM_011390918.1"/>
</dbReference>
<protein>
    <submittedName>
        <fullName evidence="3">Uncharacterized protein</fullName>
    </submittedName>
</protein>
<organism evidence="3 4">
    <name type="scientific">Mycosarcoma maydis</name>
    <name type="common">Corn smut fungus</name>
    <name type="synonym">Ustilago maydis</name>
    <dbReference type="NCBI Taxonomy" id="5270"/>
    <lineage>
        <taxon>Eukaryota</taxon>
        <taxon>Fungi</taxon>
        <taxon>Dikarya</taxon>
        <taxon>Basidiomycota</taxon>
        <taxon>Ustilaginomycotina</taxon>
        <taxon>Ustilaginomycetes</taxon>
        <taxon>Ustilaginales</taxon>
        <taxon>Ustilaginaceae</taxon>
        <taxon>Mycosarcoma</taxon>
    </lineage>
</organism>
<dbReference type="PHI-base" id="PHI:123388"/>
<dbReference type="AlphaFoldDB" id="A0A0D1E3X3"/>
<proteinExistence type="predicted"/>